<name>A0ABY6CLI4_9BACT</name>
<reference evidence="1" key="1">
    <citation type="submission" date="2022-09" db="EMBL/GenBank/DDBJ databases">
        <title>Comparative genomics and taxonomic characterization of three novel marine species of genus Reichenbachiella exhibiting antioxidant and polysaccharide degradation activities.</title>
        <authorList>
            <person name="Muhammad N."/>
            <person name="Lee Y.-J."/>
            <person name="Ko J."/>
            <person name="Kim S.-G."/>
        </authorList>
    </citation>
    <scope>NUCLEOTIDE SEQUENCE</scope>
    <source>
        <strain evidence="1">BKB1-1</strain>
    </source>
</reference>
<evidence type="ECO:0000313" key="2">
    <source>
        <dbReference type="Proteomes" id="UP001065174"/>
    </source>
</evidence>
<organism evidence="1 2">
    <name type="scientific">Reichenbachiella agarivorans</name>
    <dbReference type="NCBI Taxonomy" id="2979464"/>
    <lineage>
        <taxon>Bacteria</taxon>
        <taxon>Pseudomonadati</taxon>
        <taxon>Bacteroidota</taxon>
        <taxon>Cytophagia</taxon>
        <taxon>Cytophagales</taxon>
        <taxon>Reichenbachiellaceae</taxon>
        <taxon>Reichenbachiella</taxon>
    </lineage>
</organism>
<dbReference type="PANTHER" id="PTHR37833">
    <property type="entry name" value="LIPOPROTEIN-RELATED"/>
    <property type="match status" value="1"/>
</dbReference>
<dbReference type="Pfam" id="PF07610">
    <property type="entry name" value="DUF1573"/>
    <property type="match status" value="2"/>
</dbReference>
<dbReference type="EMBL" id="CP106679">
    <property type="protein sequence ID" value="UXP31386.1"/>
    <property type="molecule type" value="Genomic_DNA"/>
</dbReference>
<keyword evidence="2" id="KW-1185">Reference proteome</keyword>
<accession>A0ABY6CLI4</accession>
<dbReference type="InterPro" id="IPR013783">
    <property type="entry name" value="Ig-like_fold"/>
</dbReference>
<evidence type="ECO:0000313" key="1">
    <source>
        <dbReference type="EMBL" id="UXP31386.1"/>
    </source>
</evidence>
<protein>
    <submittedName>
        <fullName evidence="1">DUF1573 domain-containing protein</fullName>
    </submittedName>
</protein>
<dbReference type="PANTHER" id="PTHR37833:SF1">
    <property type="entry name" value="SIGNAL PEPTIDE PROTEIN"/>
    <property type="match status" value="1"/>
</dbReference>
<dbReference type="RefSeq" id="WP_262308825.1">
    <property type="nucleotide sequence ID" value="NZ_CP106679.1"/>
</dbReference>
<dbReference type="Proteomes" id="UP001065174">
    <property type="component" value="Chromosome"/>
</dbReference>
<gene>
    <name evidence="1" type="ORF">N6H18_13605</name>
</gene>
<sequence length="361" mass="40538">MNKIILSTFLFTWVFYGQMYGQAKIELEKETHDFGSIQEEDGAVLYEFQFTNVGDAPLLVSTVKASCGCTTPDWTKQPVLPGEKGYVRAQYNPMNRPGTFNKSLRITTNGSPQVAYAYIKGTVVPKVKTIEEELVYKMGDLRVKSQNVNLGRITDEKTITTALDIYNAGEDTLRILDQYDGPKFISLTFESKVLAPKEKSIVTLVYDPSFKDHLGMQNHGISFYTDEKEDAQKSLNVRATIREYFAPMTDADRAKAPVLMIGDKLQNVGRVDMGKVVSADYVLYNHGKSTLNIRKIESNCACLTTQLDDYDIKPGKSVNLKLSLDTTNRRGTQNKTVYIYTNDPENPTQVVTIRAIAEKNN</sequence>
<dbReference type="InterPro" id="IPR011467">
    <property type="entry name" value="DUF1573"/>
</dbReference>
<dbReference type="Gene3D" id="2.60.40.10">
    <property type="entry name" value="Immunoglobulins"/>
    <property type="match status" value="3"/>
</dbReference>
<proteinExistence type="predicted"/>